<proteinExistence type="predicted"/>
<accession>A0ABS1QKF5</accession>
<gene>
    <name evidence="1" type="ORF">JET18_19805</name>
</gene>
<sequence length="243" mass="27611">MKKILLLLSGCVLLLYSCKKDQKQDKNGKNDSIVKNIKTDSIHSLSEQPTQSLQTGKKPSDLVPDGYEIQYDAEGDLNLDGMADAALIVRKKEDTLARRKMLILLKNIDQTYRLYKTSDTVLPDEYNESGYKIHDPEDIAIEKGELHISLYDVGPYGNQFSRFKYMDGNLILSYIETYNMGAGSHSAMFYLPMKGKVTHETINTMEEEMPAESKTSSIKKQRFLFENASPDDIIQKVYDSVNE</sequence>
<dbReference type="PROSITE" id="PS51257">
    <property type="entry name" value="PROKAR_LIPOPROTEIN"/>
    <property type="match status" value="1"/>
</dbReference>
<reference evidence="1 2" key="1">
    <citation type="submission" date="2020-12" db="EMBL/GenBank/DDBJ databases">
        <title>Chryseobacterium endoalhailicus sp. nov., isolated from seed of leguminous plant.</title>
        <authorList>
            <person name="Zhang X."/>
        </authorList>
    </citation>
    <scope>NUCLEOTIDE SEQUENCE [LARGE SCALE GENOMIC DNA]</scope>
    <source>
        <strain evidence="1 2">L7</strain>
    </source>
</reference>
<name>A0ABS1QKF5_9FLAO</name>
<protein>
    <recommendedName>
        <fullName evidence="3">Lipoprotein</fullName>
    </recommendedName>
</protein>
<comment type="caution">
    <text evidence="1">The sequence shown here is derived from an EMBL/GenBank/DDBJ whole genome shotgun (WGS) entry which is preliminary data.</text>
</comment>
<evidence type="ECO:0008006" key="3">
    <source>
        <dbReference type="Google" id="ProtNLM"/>
    </source>
</evidence>
<evidence type="ECO:0000313" key="1">
    <source>
        <dbReference type="EMBL" id="MBL1223099.1"/>
    </source>
</evidence>
<dbReference type="RefSeq" id="WP_202094070.1">
    <property type="nucleotide sequence ID" value="NZ_JAELVM010000003.1"/>
</dbReference>
<dbReference type="Proteomes" id="UP000661696">
    <property type="component" value="Unassembled WGS sequence"/>
</dbReference>
<organism evidence="1 2">
    <name type="scientific">Chryseobacterium endalhagicum</name>
    <dbReference type="NCBI Taxonomy" id="2797638"/>
    <lineage>
        <taxon>Bacteria</taxon>
        <taxon>Pseudomonadati</taxon>
        <taxon>Bacteroidota</taxon>
        <taxon>Flavobacteriia</taxon>
        <taxon>Flavobacteriales</taxon>
        <taxon>Weeksellaceae</taxon>
        <taxon>Chryseobacterium group</taxon>
        <taxon>Chryseobacterium</taxon>
    </lineage>
</organism>
<dbReference type="EMBL" id="JAELVM010000003">
    <property type="protein sequence ID" value="MBL1223099.1"/>
    <property type="molecule type" value="Genomic_DNA"/>
</dbReference>
<evidence type="ECO:0000313" key="2">
    <source>
        <dbReference type="Proteomes" id="UP000661696"/>
    </source>
</evidence>
<keyword evidence="2" id="KW-1185">Reference proteome</keyword>